<name>A0A2M4DEM3_ANODA</name>
<protein>
    <submittedName>
        <fullName evidence="2">Uncharacterized protein</fullName>
    </submittedName>
</protein>
<reference evidence="2" key="1">
    <citation type="submission" date="2018-01" db="EMBL/GenBank/DDBJ databases">
        <title>An insight into the sialome of Amazonian anophelines.</title>
        <authorList>
            <person name="Ribeiro J.M."/>
            <person name="Scarpassa V."/>
            <person name="Calvo E."/>
        </authorList>
    </citation>
    <scope>NUCLEOTIDE SEQUENCE</scope>
</reference>
<dbReference type="AlphaFoldDB" id="A0A2M4DEM3"/>
<sequence>MQLHARPPESLSGVGLAAAAAAAARFHFVIWSTHTHARRMHSVYLNRQQPVRTVAFSFFAYSALSLLGPGLGTRVDTTFHAGRAS</sequence>
<proteinExistence type="predicted"/>
<dbReference type="EMBL" id="GGFL01011771">
    <property type="protein sequence ID" value="MBW75949.1"/>
    <property type="molecule type" value="Transcribed_RNA"/>
</dbReference>
<evidence type="ECO:0000313" key="2">
    <source>
        <dbReference type="EMBL" id="MBW75949.1"/>
    </source>
</evidence>
<keyword evidence="1" id="KW-1133">Transmembrane helix</keyword>
<keyword evidence="1" id="KW-0472">Membrane</keyword>
<evidence type="ECO:0000256" key="1">
    <source>
        <dbReference type="SAM" id="Phobius"/>
    </source>
</evidence>
<keyword evidence="1" id="KW-0812">Transmembrane</keyword>
<feature type="transmembrane region" description="Helical" evidence="1">
    <location>
        <begin position="12"/>
        <end position="32"/>
    </location>
</feature>
<accession>A0A2M4DEM3</accession>
<feature type="transmembrane region" description="Helical" evidence="1">
    <location>
        <begin position="53"/>
        <end position="71"/>
    </location>
</feature>
<organism evidence="2">
    <name type="scientific">Anopheles darlingi</name>
    <name type="common">Mosquito</name>
    <dbReference type="NCBI Taxonomy" id="43151"/>
    <lineage>
        <taxon>Eukaryota</taxon>
        <taxon>Metazoa</taxon>
        <taxon>Ecdysozoa</taxon>
        <taxon>Arthropoda</taxon>
        <taxon>Hexapoda</taxon>
        <taxon>Insecta</taxon>
        <taxon>Pterygota</taxon>
        <taxon>Neoptera</taxon>
        <taxon>Endopterygota</taxon>
        <taxon>Diptera</taxon>
        <taxon>Nematocera</taxon>
        <taxon>Culicoidea</taxon>
        <taxon>Culicidae</taxon>
        <taxon>Anophelinae</taxon>
        <taxon>Anopheles</taxon>
    </lineage>
</organism>